<feature type="compositionally biased region" description="Polar residues" evidence="1">
    <location>
        <begin position="475"/>
        <end position="500"/>
    </location>
</feature>
<sequence length="773" mass="85295">MAGNGQHNPPFNWYDDEYLRSLFLDVAFPPIMGGGGSQTYEPGSTQVQHDPNSIQDIQPDHPQYPGGPLAQGFPAGNTLGYPNAQTSLGVPAASPLPHGNPQLNPAFQNGAYPGHSMYTRPNQTTVGPVPMHEGPLLDQGFQDETTTHRQPNIHPGPNYPTGTLNSPQAQYPGVPPQFTTYQPIGDSPGPNNFRASIPFEAQSNDQGGSDNRPYREQFTKIYKMLGDLLHSNGPSFDRSPWNQLSIELQTALLMVNEVIDNSLGSDQSANVVDGRFQCLLCRPNERRAFKNKGTFRRHVRDQHHPDCLYHCGICYPSDKAKFRRKDKHHEHMRNTHFGQKLTREQLAALTEHLNPPLVCALCPRGVGTWDEFFECLCRHCSISKGNRSQGDSPDNDDSDGDDDDEGHRRHGGARNGHGNGQSHFYPNGNGNSGNMGNGGQPHQFDGYPFESSGAGNGAGSFRNRDAANGKIRPSDQANSQKPVFENTATRSNRPGISQPNPILPGTIHQKESKFNDPGLWVDGFTHITRTFNTELALRPNSLSWKGHGDLGKQNGEGQLVSDKQSASSPVNKKIQQEFQRLRFFEGVLYENQKQGTFLSYFHETLVILAPGRPIAWSMQDISYLRAELSSEKPPEIPGDHLFYLARGKDHSTSEANLETARRASKRRAHLKVRIRAIAGVLALRAAVSKTPAATVENSEVGNEIDDAADNEVGHEANDGWELGIPFPPHASQEEEIKIVTWLIQMLVFLLGMQSKPKVSLMLADDSFGVSWLT</sequence>
<dbReference type="InterPro" id="IPR013087">
    <property type="entry name" value="Znf_C2H2_type"/>
</dbReference>
<dbReference type="Proteomes" id="UP000654913">
    <property type="component" value="Chromosome 3"/>
</dbReference>
<feature type="domain" description="C2H2-type" evidence="2">
    <location>
        <begin position="276"/>
        <end position="303"/>
    </location>
</feature>
<feature type="compositionally biased region" description="Gly residues" evidence="1">
    <location>
        <begin position="430"/>
        <end position="439"/>
    </location>
</feature>
<dbReference type="Gene3D" id="3.30.160.60">
    <property type="entry name" value="Classic Zinc Finger"/>
    <property type="match status" value="1"/>
</dbReference>
<dbReference type="OrthoDB" id="4511098at2759"/>
<organism evidence="3 4">
    <name type="scientific">Aspergillus puulaauensis</name>
    <dbReference type="NCBI Taxonomy" id="1220207"/>
    <lineage>
        <taxon>Eukaryota</taxon>
        <taxon>Fungi</taxon>
        <taxon>Dikarya</taxon>
        <taxon>Ascomycota</taxon>
        <taxon>Pezizomycotina</taxon>
        <taxon>Eurotiomycetes</taxon>
        <taxon>Eurotiomycetidae</taxon>
        <taxon>Eurotiales</taxon>
        <taxon>Aspergillaceae</taxon>
        <taxon>Aspergillus</taxon>
    </lineage>
</organism>
<feature type="region of interest" description="Disordered" evidence="1">
    <location>
        <begin position="34"/>
        <end position="62"/>
    </location>
</feature>
<dbReference type="KEGG" id="apuu:APUU_31090S"/>
<dbReference type="RefSeq" id="XP_041555059.1">
    <property type="nucleotide sequence ID" value="XM_041702255.1"/>
</dbReference>
<gene>
    <name evidence="3" type="ORF">APUU_31090S</name>
</gene>
<accession>A0A7R7XJY0</accession>
<proteinExistence type="predicted"/>
<dbReference type="AlphaFoldDB" id="A0A7R7XJY0"/>
<reference evidence="3" key="2">
    <citation type="submission" date="2021-02" db="EMBL/GenBank/DDBJ databases">
        <title>Aspergillus puulaauensis MK2 genome sequence.</title>
        <authorList>
            <person name="Futagami T."/>
            <person name="Mori K."/>
            <person name="Kadooka C."/>
            <person name="Tanaka T."/>
        </authorList>
    </citation>
    <scope>NUCLEOTIDE SEQUENCE</scope>
    <source>
        <strain evidence="3">MK2</strain>
    </source>
</reference>
<dbReference type="EMBL" id="AP024445">
    <property type="protein sequence ID" value="BCS22865.1"/>
    <property type="molecule type" value="Genomic_DNA"/>
</dbReference>
<feature type="region of interest" description="Disordered" evidence="1">
    <location>
        <begin position="111"/>
        <end position="168"/>
    </location>
</feature>
<feature type="compositionally biased region" description="Polar residues" evidence="1">
    <location>
        <begin position="38"/>
        <end position="56"/>
    </location>
</feature>
<reference evidence="3" key="1">
    <citation type="submission" date="2021-01" db="EMBL/GenBank/DDBJ databases">
        <authorList>
            <consortium name="Aspergillus puulaauensis MK2 genome sequencing consortium"/>
            <person name="Kazuki M."/>
            <person name="Futagami T."/>
        </authorList>
    </citation>
    <scope>NUCLEOTIDE SEQUENCE</scope>
    <source>
        <strain evidence="3">MK2</strain>
    </source>
</reference>
<evidence type="ECO:0000259" key="2">
    <source>
        <dbReference type="SMART" id="SM00355"/>
    </source>
</evidence>
<evidence type="ECO:0000256" key="1">
    <source>
        <dbReference type="SAM" id="MobiDB-lite"/>
    </source>
</evidence>
<protein>
    <recommendedName>
        <fullName evidence="2">C2H2-type domain-containing protein</fullName>
    </recommendedName>
</protein>
<feature type="domain" description="C2H2-type" evidence="2">
    <location>
        <begin position="309"/>
        <end position="336"/>
    </location>
</feature>
<evidence type="ECO:0000313" key="3">
    <source>
        <dbReference type="EMBL" id="BCS22865.1"/>
    </source>
</evidence>
<dbReference type="GeneID" id="64972870"/>
<evidence type="ECO:0000313" key="4">
    <source>
        <dbReference type="Proteomes" id="UP000654913"/>
    </source>
</evidence>
<dbReference type="SMART" id="SM00355">
    <property type="entry name" value="ZnF_C2H2"/>
    <property type="match status" value="2"/>
</dbReference>
<feature type="region of interest" description="Disordered" evidence="1">
    <location>
        <begin position="385"/>
        <end position="510"/>
    </location>
</feature>
<feature type="compositionally biased region" description="Acidic residues" evidence="1">
    <location>
        <begin position="393"/>
        <end position="404"/>
    </location>
</feature>
<keyword evidence="4" id="KW-1185">Reference proteome</keyword>
<name>A0A7R7XJY0_9EURO</name>